<reference evidence="4" key="1">
    <citation type="journal article" date="2019" name="Int. J. Syst. Evol. Microbiol.">
        <title>The Global Catalogue of Microorganisms (GCM) 10K type strain sequencing project: providing services to taxonomists for standard genome sequencing and annotation.</title>
        <authorList>
            <consortium name="The Broad Institute Genomics Platform"/>
            <consortium name="The Broad Institute Genome Sequencing Center for Infectious Disease"/>
            <person name="Wu L."/>
            <person name="Ma J."/>
        </authorList>
    </citation>
    <scope>NUCLEOTIDE SEQUENCE [LARGE SCALE GENOMIC DNA]</scope>
    <source>
        <strain evidence="4">DFY41</strain>
    </source>
</reference>
<dbReference type="PROSITE" id="PS01148">
    <property type="entry name" value="UPF0033"/>
    <property type="match status" value="1"/>
</dbReference>
<dbReference type="PANTHER" id="PTHR33279:SF6">
    <property type="entry name" value="SULFUR CARRIER PROTEIN YEDF-RELATED"/>
    <property type="match status" value="1"/>
</dbReference>
<comment type="similarity">
    <text evidence="1">Belongs to the sulfur carrier protein TusA family.</text>
</comment>
<protein>
    <submittedName>
        <fullName evidence="3">Sulfurtransferase TusA family protein</fullName>
    </submittedName>
</protein>
<accession>A0ABW0BQ55</accession>
<feature type="domain" description="UPF0033" evidence="2">
    <location>
        <begin position="13"/>
        <end position="37"/>
    </location>
</feature>
<dbReference type="CDD" id="cd00291">
    <property type="entry name" value="SirA_YedF_YeeD"/>
    <property type="match status" value="1"/>
</dbReference>
<evidence type="ECO:0000313" key="4">
    <source>
        <dbReference type="Proteomes" id="UP001596087"/>
    </source>
</evidence>
<dbReference type="RefSeq" id="WP_378592864.1">
    <property type="nucleotide sequence ID" value="NZ_JBHSKD010000027.1"/>
</dbReference>
<sequence>MTGDSTDGVDLELDGRGLVCPQPVIELARHLADVPVGGVLAIVATDPAARVDVAAWCRMTGQEFLGEDPAADGAPRYRVRRVT</sequence>
<keyword evidence="4" id="KW-1185">Reference proteome</keyword>
<dbReference type="SUPFAM" id="SSF64307">
    <property type="entry name" value="SirA-like"/>
    <property type="match status" value="1"/>
</dbReference>
<evidence type="ECO:0000256" key="1">
    <source>
        <dbReference type="ARBA" id="ARBA00008984"/>
    </source>
</evidence>
<dbReference type="Gene3D" id="3.30.110.40">
    <property type="entry name" value="TusA-like domain"/>
    <property type="match status" value="1"/>
</dbReference>
<dbReference type="Pfam" id="PF01206">
    <property type="entry name" value="TusA"/>
    <property type="match status" value="1"/>
</dbReference>
<organism evidence="3 4">
    <name type="scientific">Nocardioides taihuensis</name>
    <dbReference type="NCBI Taxonomy" id="1835606"/>
    <lineage>
        <taxon>Bacteria</taxon>
        <taxon>Bacillati</taxon>
        <taxon>Actinomycetota</taxon>
        <taxon>Actinomycetes</taxon>
        <taxon>Propionibacteriales</taxon>
        <taxon>Nocardioidaceae</taxon>
        <taxon>Nocardioides</taxon>
    </lineage>
</organism>
<dbReference type="InterPro" id="IPR036868">
    <property type="entry name" value="TusA-like_sf"/>
</dbReference>
<comment type="caution">
    <text evidence="3">The sequence shown here is derived from an EMBL/GenBank/DDBJ whole genome shotgun (WGS) entry which is preliminary data.</text>
</comment>
<gene>
    <name evidence="3" type="ORF">ACFPGP_20205</name>
</gene>
<dbReference type="InterPro" id="IPR001455">
    <property type="entry name" value="TusA-like"/>
</dbReference>
<dbReference type="PANTHER" id="PTHR33279">
    <property type="entry name" value="SULFUR CARRIER PROTEIN YEDF-RELATED"/>
    <property type="match status" value="1"/>
</dbReference>
<dbReference type="Proteomes" id="UP001596087">
    <property type="component" value="Unassembled WGS sequence"/>
</dbReference>
<evidence type="ECO:0000259" key="2">
    <source>
        <dbReference type="PROSITE" id="PS01148"/>
    </source>
</evidence>
<proteinExistence type="inferred from homology"/>
<name>A0ABW0BQ55_9ACTN</name>
<evidence type="ECO:0000313" key="3">
    <source>
        <dbReference type="EMBL" id="MFC5179017.1"/>
    </source>
</evidence>
<dbReference type="EMBL" id="JBHSKD010000027">
    <property type="protein sequence ID" value="MFC5179017.1"/>
    <property type="molecule type" value="Genomic_DNA"/>
</dbReference>